<evidence type="ECO:0000313" key="2">
    <source>
        <dbReference type="EMBL" id="QXE22338.1"/>
    </source>
</evidence>
<protein>
    <submittedName>
        <fullName evidence="2">Uncharacterized protein</fullName>
    </submittedName>
</protein>
<keyword evidence="1" id="KW-0472">Membrane</keyword>
<name>A0A975T534_9NOST</name>
<sequence length="70" mass="7224">MASIAIHDLRPAGADLFVGTENFMNDLVDDQLNTVNGGLSPVAIWGVAIASEYVIGAFAVGVGAGIYTAW</sequence>
<dbReference type="RefSeq" id="WP_190604112.1">
    <property type="nucleotide sequence ID" value="NZ_CP021056.1"/>
</dbReference>
<evidence type="ECO:0000313" key="3">
    <source>
        <dbReference type="Proteomes" id="UP000683511"/>
    </source>
</evidence>
<keyword evidence="1" id="KW-0812">Transmembrane</keyword>
<organism evidence="2 3">
    <name type="scientific">Richelia sinica FACHB-800</name>
    <dbReference type="NCBI Taxonomy" id="1357546"/>
    <lineage>
        <taxon>Bacteria</taxon>
        <taxon>Bacillati</taxon>
        <taxon>Cyanobacteriota</taxon>
        <taxon>Cyanophyceae</taxon>
        <taxon>Nostocales</taxon>
        <taxon>Nostocaceae</taxon>
        <taxon>Richelia</taxon>
    </lineage>
</organism>
<keyword evidence="1" id="KW-1133">Transmembrane helix</keyword>
<evidence type="ECO:0000256" key="1">
    <source>
        <dbReference type="SAM" id="Phobius"/>
    </source>
</evidence>
<reference evidence="2" key="1">
    <citation type="submission" date="2017-04" db="EMBL/GenBank/DDBJ databases">
        <title>Genome deletions in a multicellular cyanobacterial endosymbiont for morphological adaptation in marine diatoms.</title>
        <authorList>
            <person name="Wang Y."/>
            <person name="Gao H."/>
            <person name="Li R."/>
            <person name="Xu X."/>
        </authorList>
    </citation>
    <scope>NUCLEOTIDE SEQUENCE</scope>
    <source>
        <strain evidence="2">FACHB 800</strain>
    </source>
</reference>
<dbReference type="Proteomes" id="UP000683511">
    <property type="component" value="Chromosome"/>
</dbReference>
<keyword evidence="3" id="KW-1185">Reference proteome</keyword>
<accession>A0A975T534</accession>
<proteinExistence type="predicted"/>
<dbReference type="KEGG" id="rsin:B6N60_01021"/>
<dbReference type="EMBL" id="CP021056">
    <property type="protein sequence ID" value="QXE22338.1"/>
    <property type="molecule type" value="Genomic_DNA"/>
</dbReference>
<feature type="transmembrane region" description="Helical" evidence="1">
    <location>
        <begin position="42"/>
        <end position="67"/>
    </location>
</feature>
<gene>
    <name evidence="2" type="ORF">B6N60_01021</name>
</gene>
<dbReference type="AlphaFoldDB" id="A0A975T534"/>